<evidence type="ECO:0000256" key="5">
    <source>
        <dbReference type="ARBA" id="ARBA00022777"/>
    </source>
</evidence>
<evidence type="ECO:0000313" key="9">
    <source>
        <dbReference type="Proteomes" id="UP000011864"/>
    </source>
</evidence>
<dbReference type="EMBL" id="CP003837">
    <property type="protein sequence ID" value="AGH46867.1"/>
    <property type="molecule type" value="Genomic_DNA"/>
</dbReference>
<dbReference type="Pfam" id="PF08543">
    <property type="entry name" value="Phos_pyr_kin"/>
    <property type="match status" value="1"/>
</dbReference>
<dbReference type="CDD" id="cd01169">
    <property type="entry name" value="HMPP_kinase"/>
    <property type="match status" value="1"/>
</dbReference>
<dbReference type="InterPro" id="IPR029056">
    <property type="entry name" value="Ribokinase-like"/>
</dbReference>
<evidence type="ECO:0000256" key="3">
    <source>
        <dbReference type="ARBA" id="ARBA00022679"/>
    </source>
</evidence>
<evidence type="ECO:0000313" key="8">
    <source>
        <dbReference type="EMBL" id="AGH46867.1"/>
    </source>
</evidence>
<keyword evidence="5 8" id="KW-0418">Kinase</keyword>
<dbReference type="eggNOG" id="COG0351">
    <property type="taxonomic scope" value="Bacteria"/>
</dbReference>
<evidence type="ECO:0000259" key="7">
    <source>
        <dbReference type="Pfam" id="PF08543"/>
    </source>
</evidence>
<organism evidence="8 9">
    <name type="scientific">Paraglaciecola psychrophila 170</name>
    <dbReference type="NCBI Taxonomy" id="1129794"/>
    <lineage>
        <taxon>Bacteria</taxon>
        <taxon>Pseudomonadati</taxon>
        <taxon>Pseudomonadota</taxon>
        <taxon>Gammaproteobacteria</taxon>
        <taxon>Alteromonadales</taxon>
        <taxon>Alteromonadaceae</taxon>
        <taxon>Paraglaciecola</taxon>
    </lineage>
</organism>
<gene>
    <name evidence="8" type="ORF">C427_4768</name>
</gene>
<dbReference type="STRING" id="1129794.C427_4768"/>
<dbReference type="GO" id="GO:0009229">
    <property type="term" value="P:thiamine diphosphate biosynthetic process"/>
    <property type="evidence" value="ECO:0007669"/>
    <property type="project" value="UniProtKB-UniPathway"/>
</dbReference>
<evidence type="ECO:0000256" key="2">
    <source>
        <dbReference type="ARBA" id="ARBA00012135"/>
    </source>
</evidence>
<dbReference type="Proteomes" id="UP000011864">
    <property type="component" value="Chromosome"/>
</dbReference>
<dbReference type="FunFam" id="3.40.1190.20:FF:000003">
    <property type="entry name" value="Phosphomethylpyrimidine kinase ThiD"/>
    <property type="match status" value="1"/>
</dbReference>
<dbReference type="GO" id="GO:0008902">
    <property type="term" value="F:hydroxymethylpyrimidine kinase activity"/>
    <property type="evidence" value="ECO:0007669"/>
    <property type="project" value="UniProtKB-EC"/>
</dbReference>
<dbReference type="SUPFAM" id="SSF53613">
    <property type="entry name" value="Ribokinase-like"/>
    <property type="match status" value="1"/>
</dbReference>
<protein>
    <recommendedName>
        <fullName evidence="2">hydroxymethylpyrimidine kinase</fullName>
        <ecNumber evidence="2">2.7.1.49</ecNumber>
    </recommendedName>
</protein>
<keyword evidence="6" id="KW-0067">ATP-binding</keyword>
<dbReference type="InterPro" id="IPR004399">
    <property type="entry name" value="HMP/HMP-P_kinase_dom"/>
</dbReference>
<accession>K7A0Q1</accession>
<reference evidence="8 9" key="1">
    <citation type="journal article" date="2013" name="Genome Announc.">
        <title>Complete Genome Sequence of Glaciecola psychrophila Strain 170T.</title>
        <authorList>
            <person name="Yin J."/>
            <person name="Chen J."/>
            <person name="Liu G."/>
            <person name="Yu Y."/>
            <person name="Song L."/>
            <person name="Wang X."/>
            <person name="Qu X."/>
        </authorList>
    </citation>
    <scope>NUCLEOTIDE SEQUENCE [LARGE SCALE GENOMIC DNA]</scope>
    <source>
        <strain evidence="8 9">170</strain>
    </source>
</reference>
<dbReference type="AlphaFoldDB" id="K7A0Q1"/>
<dbReference type="GO" id="GO:0005829">
    <property type="term" value="C:cytosol"/>
    <property type="evidence" value="ECO:0007669"/>
    <property type="project" value="TreeGrafter"/>
</dbReference>
<proteinExistence type="predicted"/>
<evidence type="ECO:0000256" key="1">
    <source>
        <dbReference type="ARBA" id="ARBA00004948"/>
    </source>
</evidence>
<sequence length="303" mass="31617">MSNIIVTPIKAPLATQTGSPETHFSVTDRAYASSTPIVLTIAGSDSGGGAGIQADIKAISATGGYACSVITAITAQNTLGVSAIFPIPLEYVEKQLDAVFTDLNVVAVKVGMLAESGIINLVAAKIKQYQPAFLVVDPVMVATSGDLLLEVSAISTLKTELLPLADIITPNLSEGAALIGVDTPDNAADMLNMITGLRQLGAATILLKGGHLEQDENSNDLLIFPEQVHHLTAKRIHTRNTHGTGCSLSSAIASYLAQGHDLLRAVQLGKQYISEAIAHADELSIGKGHGPINHFFSGHADVR</sequence>
<dbReference type="UniPathway" id="UPA00060">
    <property type="reaction ID" value="UER00138"/>
</dbReference>
<name>K7A0Q1_9ALTE</name>
<keyword evidence="4" id="KW-0547">Nucleotide-binding</keyword>
<evidence type="ECO:0000256" key="6">
    <source>
        <dbReference type="ARBA" id="ARBA00022840"/>
    </source>
</evidence>
<dbReference type="PANTHER" id="PTHR20858">
    <property type="entry name" value="PHOSPHOMETHYLPYRIMIDINE KINASE"/>
    <property type="match status" value="1"/>
</dbReference>
<comment type="pathway">
    <text evidence="1">Cofactor biosynthesis; thiamine diphosphate biosynthesis.</text>
</comment>
<dbReference type="GO" id="GO:0005524">
    <property type="term" value="F:ATP binding"/>
    <property type="evidence" value="ECO:0007669"/>
    <property type="project" value="UniProtKB-KW"/>
</dbReference>
<keyword evidence="9" id="KW-1185">Reference proteome</keyword>
<dbReference type="Gene3D" id="3.40.1190.20">
    <property type="match status" value="1"/>
</dbReference>
<dbReference type="InterPro" id="IPR013749">
    <property type="entry name" value="PM/HMP-P_kinase-1"/>
</dbReference>
<dbReference type="EC" id="2.7.1.49" evidence="2"/>
<evidence type="ECO:0000256" key="4">
    <source>
        <dbReference type="ARBA" id="ARBA00022741"/>
    </source>
</evidence>
<dbReference type="KEGG" id="gps:C427_4768"/>
<dbReference type="RefSeq" id="WP_007635010.1">
    <property type="nucleotide sequence ID" value="NC_020514.1"/>
</dbReference>
<dbReference type="PANTHER" id="PTHR20858:SF17">
    <property type="entry name" value="HYDROXYMETHYLPYRIMIDINE_PHOSPHOMETHYLPYRIMIDINE KINASE THI20-RELATED"/>
    <property type="match status" value="1"/>
</dbReference>
<dbReference type="PATRIC" id="fig|1129794.4.peg.4749"/>
<dbReference type="GO" id="GO:0009228">
    <property type="term" value="P:thiamine biosynthetic process"/>
    <property type="evidence" value="ECO:0007669"/>
    <property type="project" value="InterPro"/>
</dbReference>
<dbReference type="OrthoDB" id="9810880at2"/>
<feature type="domain" description="Pyridoxamine kinase/Phosphomethylpyrimidine kinase" evidence="7">
    <location>
        <begin position="45"/>
        <end position="293"/>
    </location>
</feature>
<keyword evidence="3" id="KW-0808">Transferase</keyword>
<dbReference type="HOGENOM" id="CLU_020520_0_1_6"/>
<dbReference type="GO" id="GO:0008972">
    <property type="term" value="F:phosphomethylpyrimidine kinase activity"/>
    <property type="evidence" value="ECO:0007669"/>
    <property type="project" value="InterPro"/>
</dbReference>
<dbReference type="NCBIfam" id="TIGR00097">
    <property type="entry name" value="HMP-P_kinase"/>
    <property type="match status" value="1"/>
</dbReference>